<sequence length="175" mass="18584">MIVNKVVIVPTGDEVYNGVVLDTNSPALMAMVLGKFPQACIQRITPVIDNLDAICQTIKRYETCDLIIVIGGSGGGKKFDADLAADETHIALDSMLTRKVVKEIYGFNGHLWSRLVVGRMRENCLVANVPGPYTEAVAAGKALLEAIAAGVDLTVIAEQVASAVLAQYPSGGNIR</sequence>
<evidence type="ECO:0000313" key="2">
    <source>
        <dbReference type="EMBL" id="XFO72393.1"/>
    </source>
</evidence>
<dbReference type="RefSeq" id="WP_211285028.1">
    <property type="nucleotide sequence ID" value="NZ_CP155571.1"/>
</dbReference>
<proteinExistence type="predicted"/>
<accession>A0ABZ3J2P1</accession>
<name>A0ABZ3J2P1_SPOA4</name>
<keyword evidence="3" id="KW-1185">Reference proteome</keyword>
<dbReference type="Proteomes" id="UP000216052">
    <property type="component" value="Chromosome"/>
</dbReference>
<dbReference type="EMBL" id="CP155571">
    <property type="protein sequence ID" value="XFO72393.1"/>
    <property type="molecule type" value="Genomic_DNA"/>
</dbReference>
<evidence type="ECO:0000313" key="3">
    <source>
        <dbReference type="Proteomes" id="UP000216052"/>
    </source>
</evidence>
<organism evidence="2 3">
    <name type="scientific">Sporomusa acidovorans (strain ATCC 49682 / DSM 3132 / Mol)</name>
    <dbReference type="NCBI Taxonomy" id="1123286"/>
    <lineage>
        <taxon>Bacteria</taxon>
        <taxon>Bacillati</taxon>
        <taxon>Bacillota</taxon>
        <taxon>Negativicutes</taxon>
        <taxon>Selenomonadales</taxon>
        <taxon>Sporomusaceae</taxon>
        <taxon>Sporomusa</taxon>
    </lineage>
</organism>
<dbReference type="Gene3D" id="3.40.980.10">
    <property type="entry name" value="MoaB/Mog-like domain"/>
    <property type="match status" value="1"/>
</dbReference>
<protein>
    <recommendedName>
        <fullName evidence="1">MoaB/Mog domain-containing protein</fullName>
    </recommendedName>
</protein>
<reference evidence="2" key="1">
    <citation type="submission" date="2024-05" db="EMBL/GenBank/DDBJ databases">
        <title>Isolation and characterization of Sporomusa carbonis sp. nov., a carboxydotrophic hydrogenogen in the genus of Sporomusa isolated from a charcoal burning pile.</title>
        <authorList>
            <person name="Boeer T."/>
            <person name="Rosenbaum F."/>
            <person name="Eysell L."/>
            <person name="Mueller V."/>
            <person name="Daniel R."/>
            <person name="Poehlein A."/>
        </authorList>
    </citation>
    <scope>NUCLEOTIDE SEQUENCE [LARGE SCALE GENOMIC DNA]</scope>
    <source>
        <strain evidence="2">DSM 3132</strain>
    </source>
</reference>
<dbReference type="InterPro" id="IPR001453">
    <property type="entry name" value="MoaB/Mog_dom"/>
</dbReference>
<feature type="domain" description="MoaB/Mog" evidence="1">
    <location>
        <begin position="8"/>
        <end position="144"/>
    </location>
</feature>
<gene>
    <name evidence="2" type="ORF">SPACI_024450</name>
</gene>
<dbReference type="Pfam" id="PF00994">
    <property type="entry name" value="MoCF_biosynth"/>
    <property type="match status" value="1"/>
</dbReference>
<dbReference type="SUPFAM" id="SSF53218">
    <property type="entry name" value="Molybdenum cofactor biosynthesis proteins"/>
    <property type="match status" value="1"/>
</dbReference>
<evidence type="ECO:0000259" key="1">
    <source>
        <dbReference type="Pfam" id="PF00994"/>
    </source>
</evidence>
<dbReference type="InterPro" id="IPR036425">
    <property type="entry name" value="MoaB/Mog-like_dom_sf"/>
</dbReference>